<proteinExistence type="inferred from homology"/>
<dbReference type="GO" id="GO:0006826">
    <property type="term" value="P:iron ion transport"/>
    <property type="evidence" value="ECO:0007669"/>
    <property type="project" value="UniProtKB-KW"/>
</dbReference>
<dbReference type="AlphaFoldDB" id="A0A4R6WEY6"/>
<dbReference type="Gene3D" id="3.55.50.30">
    <property type="match status" value="1"/>
</dbReference>
<organism evidence="13 14">
    <name type="scientific">Sphingobacterium yanglingense</name>
    <dbReference type="NCBI Taxonomy" id="1437280"/>
    <lineage>
        <taxon>Bacteria</taxon>
        <taxon>Pseudomonadati</taxon>
        <taxon>Bacteroidota</taxon>
        <taxon>Sphingobacteriia</taxon>
        <taxon>Sphingobacteriales</taxon>
        <taxon>Sphingobacteriaceae</taxon>
        <taxon>Sphingobacterium</taxon>
    </lineage>
</organism>
<dbReference type="Pfam" id="PF00593">
    <property type="entry name" value="TonB_dep_Rec_b-barrel"/>
    <property type="match status" value="1"/>
</dbReference>
<evidence type="ECO:0000256" key="6">
    <source>
        <dbReference type="ARBA" id="ARBA00023004"/>
    </source>
</evidence>
<dbReference type="NCBIfam" id="TIGR04056">
    <property type="entry name" value="OMP_RagA_SusC"/>
    <property type="match status" value="1"/>
</dbReference>
<dbReference type="SUPFAM" id="SSF56935">
    <property type="entry name" value="Porins"/>
    <property type="match status" value="1"/>
</dbReference>
<name>A0A4R6WEY6_9SPHI</name>
<accession>A0A4R6WEY6</accession>
<evidence type="ECO:0000256" key="7">
    <source>
        <dbReference type="ARBA" id="ARBA00023077"/>
    </source>
</evidence>
<keyword evidence="7 11" id="KW-0798">TonB box</keyword>
<dbReference type="PROSITE" id="PS52016">
    <property type="entry name" value="TONB_DEPENDENT_REC_3"/>
    <property type="match status" value="1"/>
</dbReference>
<dbReference type="Pfam" id="PF13715">
    <property type="entry name" value="CarbopepD_reg_2"/>
    <property type="match status" value="1"/>
</dbReference>
<protein>
    <submittedName>
        <fullName evidence="13">TonB-linked SusC/RagA family outer membrane protein</fullName>
    </submittedName>
</protein>
<gene>
    <name evidence="13" type="ORF">CLV99_4257</name>
</gene>
<dbReference type="OrthoDB" id="9768177at2"/>
<dbReference type="InterPro" id="IPR036942">
    <property type="entry name" value="Beta-barrel_TonB_sf"/>
</dbReference>
<evidence type="ECO:0000259" key="12">
    <source>
        <dbReference type="SMART" id="SM00965"/>
    </source>
</evidence>
<dbReference type="Gene3D" id="2.170.130.10">
    <property type="entry name" value="TonB-dependent receptor, plug domain"/>
    <property type="match status" value="1"/>
</dbReference>
<evidence type="ECO:0000256" key="9">
    <source>
        <dbReference type="ARBA" id="ARBA00023237"/>
    </source>
</evidence>
<keyword evidence="8 10" id="KW-0472">Membrane</keyword>
<evidence type="ECO:0000256" key="2">
    <source>
        <dbReference type="ARBA" id="ARBA00022448"/>
    </source>
</evidence>
<sequence>MNNYYSLVGYIKNHIRRKSYFNLMKMKLTIIISILFTLQCFAKASGQITLSFQQANLEEVISSIRLQSDYNFVINSAVIKDAPRVSVQLHNATLQETLDKVLLPINLNYTFKGKSIIISKKAERTQPKKDQQRPIHGQVTDSIGRPLQGVTVSVGQQALQTVTDRDGKFHFTNVEEGTMLTFRLLGYATQQKIATYGDNNIILKEVLSSITEVNVISTGFQSIPKERATGSFEFVDNEAINRRVSTNVIDRLEGITNGLLFNHNPKGAGLRSNIKIRGESTIYANDKPLIILDNFEFQGNLSDINPNDIENITVLKDAAAASIWGAKSGNGVIVLTTKKGKLDSAPKVALNSNVTVGNKPDLFYGRQLGPKEYIEIEKFLFAQGYYDSQIISPQMTALTPAVELMLQNRNNTLSDDELQRQLTELGQHDVRNDFLNHFYRQSQNQQYALNISGGGSNNRYYISGGYDKNLNSLVRNDYERVTLNANNTVSLLKNKLDISTAVYYAQTKDRQNNTGSVTFGLTPILYPYAQLVDQQGNALPVDKLRREYIESMAGTGLLDWNYRPLDEINLADNSTTNSRYLINLGLNYKILKGLDFDLKYQYGKGTLKGRNHQSEETYFTRNYINQFSSINASTGAITRPVPLGGILDLRDEENKSQNIRTQLNLNRSFGTDHEISAIAGFEVSDIGRDWHTNRLYGYKDEVTSFAPVNHITFFPYIYGTTSQRIDNGQTISGVTDRYRSYYANASYTYIDKYTLSGSVRRDESNLFGVRTNQKGVPLWSIGAKWDLHKENFFQADWIDKLSIRTTYGYNGNVDKNVTAYLTGYTLPSNVWGNPYTIISNPPNEDLRWERVQMVNFGAEFALFNNRLSGNVEYFTKRGKDIMGDAELAPSTGMSRYRGNSANIKGHGMDVSITSKNLIGNFSWQTTAMYNNTFTTVSKYLMDYTTASAYVTDGIQNPIEDRALFALYSYRWGGLNSSGDPQGYLDGELSTDWSGIAGSQDIDQIVYHGAANPTHFGSLMNTFSYKNITLSFNILYQFGFYFRRPALLYADLLSRISLGDIEYNDRWQQAGDESRTHVPAMVYPTDFNRDSFYTRSEIMVERGDHIRLQDIQLGYQLPAKFLQRMPIAGIGVYGYANNLGILWRANKHSIDPAASAYPMPATYAIGLNVTF</sequence>
<dbReference type="Pfam" id="PF07715">
    <property type="entry name" value="Plug"/>
    <property type="match status" value="1"/>
</dbReference>
<evidence type="ECO:0000256" key="10">
    <source>
        <dbReference type="PROSITE-ProRule" id="PRU01360"/>
    </source>
</evidence>
<evidence type="ECO:0000313" key="13">
    <source>
        <dbReference type="EMBL" id="TDQ73820.1"/>
    </source>
</evidence>
<dbReference type="InterPro" id="IPR008969">
    <property type="entry name" value="CarboxyPept-like_regulatory"/>
</dbReference>
<evidence type="ECO:0000256" key="1">
    <source>
        <dbReference type="ARBA" id="ARBA00004571"/>
    </source>
</evidence>
<evidence type="ECO:0000256" key="5">
    <source>
        <dbReference type="ARBA" id="ARBA00022692"/>
    </source>
</evidence>
<dbReference type="SMART" id="SM00965">
    <property type="entry name" value="STN"/>
    <property type="match status" value="1"/>
</dbReference>
<comment type="similarity">
    <text evidence="10 11">Belongs to the TonB-dependent receptor family.</text>
</comment>
<dbReference type="InterPro" id="IPR011662">
    <property type="entry name" value="Secretin/TonB_short_N"/>
</dbReference>
<dbReference type="NCBIfam" id="TIGR04057">
    <property type="entry name" value="SusC_RagA_signa"/>
    <property type="match status" value="1"/>
</dbReference>
<dbReference type="InterPro" id="IPR012910">
    <property type="entry name" value="Plug_dom"/>
</dbReference>
<evidence type="ECO:0000256" key="3">
    <source>
        <dbReference type="ARBA" id="ARBA00022452"/>
    </source>
</evidence>
<keyword evidence="3 10" id="KW-1134">Transmembrane beta strand</keyword>
<dbReference type="RefSeq" id="WP_133586400.1">
    <property type="nucleotide sequence ID" value="NZ_SNYV01000018.1"/>
</dbReference>
<dbReference type="GO" id="GO:0009279">
    <property type="term" value="C:cell outer membrane"/>
    <property type="evidence" value="ECO:0007669"/>
    <property type="project" value="UniProtKB-SubCell"/>
</dbReference>
<keyword evidence="9 10" id="KW-0998">Cell outer membrane</keyword>
<evidence type="ECO:0000313" key="14">
    <source>
        <dbReference type="Proteomes" id="UP000295292"/>
    </source>
</evidence>
<keyword evidence="5 10" id="KW-0812">Transmembrane</keyword>
<dbReference type="InterPro" id="IPR023997">
    <property type="entry name" value="TonB-dep_OMP_SusC/RagA_CS"/>
</dbReference>
<keyword evidence="14" id="KW-1185">Reference proteome</keyword>
<dbReference type="InterPro" id="IPR000531">
    <property type="entry name" value="Beta-barrel_TonB"/>
</dbReference>
<dbReference type="InterPro" id="IPR023996">
    <property type="entry name" value="TonB-dep_OMP_SusC/RagA"/>
</dbReference>
<evidence type="ECO:0000256" key="8">
    <source>
        <dbReference type="ARBA" id="ARBA00023136"/>
    </source>
</evidence>
<comment type="caution">
    <text evidence="13">The sequence shown here is derived from an EMBL/GenBank/DDBJ whole genome shotgun (WGS) entry which is preliminary data.</text>
</comment>
<dbReference type="Pfam" id="PF07660">
    <property type="entry name" value="STN"/>
    <property type="match status" value="1"/>
</dbReference>
<dbReference type="EMBL" id="SNYV01000018">
    <property type="protein sequence ID" value="TDQ73820.1"/>
    <property type="molecule type" value="Genomic_DNA"/>
</dbReference>
<keyword evidence="2 10" id="KW-0813">Transport</keyword>
<dbReference type="Gene3D" id="2.40.170.20">
    <property type="entry name" value="TonB-dependent receptor, beta-barrel domain"/>
    <property type="match status" value="1"/>
</dbReference>
<dbReference type="InterPro" id="IPR039426">
    <property type="entry name" value="TonB-dep_rcpt-like"/>
</dbReference>
<reference evidence="13 14" key="1">
    <citation type="submission" date="2019-03" db="EMBL/GenBank/DDBJ databases">
        <title>Genomic Encyclopedia of Archaeal and Bacterial Type Strains, Phase II (KMG-II): from individual species to whole genera.</title>
        <authorList>
            <person name="Goeker M."/>
        </authorList>
    </citation>
    <scope>NUCLEOTIDE SEQUENCE [LARGE SCALE GENOMIC DNA]</scope>
    <source>
        <strain evidence="13 14">DSM 28353</strain>
    </source>
</reference>
<keyword evidence="6" id="KW-0408">Iron</keyword>
<keyword evidence="4" id="KW-0410">Iron transport</keyword>
<dbReference type="Gene3D" id="2.60.40.1120">
    <property type="entry name" value="Carboxypeptidase-like, regulatory domain"/>
    <property type="match status" value="1"/>
</dbReference>
<dbReference type="SUPFAM" id="SSF49464">
    <property type="entry name" value="Carboxypeptidase regulatory domain-like"/>
    <property type="match status" value="1"/>
</dbReference>
<evidence type="ECO:0000256" key="11">
    <source>
        <dbReference type="RuleBase" id="RU003357"/>
    </source>
</evidence>
<feature type="domain" description="Secretin/TonB short N-terminal" evidence="12">
    <location>
        <begin position="70"/>
        <end position="121"/>
    </location>
</feature>
<keyword evidence="4" id="KW-0406">Ion transport</keyword>
<comment type="subcellular location">
    <subcellularLocation>
        <location evidence="1 10">Cell outer membrane</location>
        <topology evidence="1 10">Multi-pass membrane protein</topology>
    </subcellularLocation>
</comment>
<evidence type="ECO:0000256" key="4">
    <source>
        <dbReference type="ARBA" id="ARBA00022496"/>
    </source>
</evidence>
<dbReference type="Proteomes" id="UP000295292">
    <property type="component" value="Unassembled WGS sequence"/>
</dbReference>
<dbReference type="InterPro" id="IPR037066">
    <property type="entry name" value="Plug_dom_sf"/>
</dbReference>